<dbReference type="GeneID" id="51110568"/>
<organism evidence="4 5">
    <name type="scientific">Acidovorax delafieldii</name>
    <name type="common">Pseudomonas delafieldii</name>
    <dbReference type="NCBI Taxonomy" id="47920"/>
    <lineage>
        <taxon>Bacteria</taxon>
        <taxon>Pseudomonadati</taxon>
        <taxon>Pseudomonadota</taxon>
        <taxon>Betaproteobacteria</taxon>
        <taxon>Burkholderiales</taxon>
        <taxon>Comamonadaceae</taxon>
        <taxon>Acidovorax</taxon>
    </lineage>
</organism>
<feature type="region of interest" description="Disordered" evidence="3">
    <location>
        <begin position="1"/>
        <end position="23"/>
    </location>
</feature>
<dbReference type="Gene3D" id="3.90.226.10">
    <property type="entry name" value="2-enoyl-CoA Hydratase, Chain A, domain 1"/>
    <property type="match status" value="1"/>
</dbReference>
<proteinExistence type="inferred from homology"/>
<evidence type="ECO:0000256" key="1">
    <source>
        <dbReference type="ARBA" id="ARBA00005254"/>
    </source>
</evidence>
<dbReference type="Proteomes" id="UP000321485">
    <property type="component" value="Unassembled WGS sequence"/>
</dbReference>
<dbReference type="RefSeq" id="WP_225580984.1">
    <property type="nucleotide sequence ID" value="NZ_VJWE01000011.1"/>
</dbReference>
<dbReference type="Gene3D" id="1.10.12.10">
    <property type="entry name" value="Lyase 2-enoyl-coa Hydratase, Chain A, domain 2"/>
    <property type="match status" value="1"/>
</dbReference>
<dbReference type="SUPFAM" id="SSF52096">
    <property type="entry name" value="ClpP/crotonase"/>
    <property type="match status" value="1"/>
</dbReference>
<dbReference type="AlphaFoldDB" id="A0A561XU51"/>
<evidence type="ECO:0000313" key="5">
    <source>
        <dbReference type="Proteomes" id="UP000321485"/>
    </source>
</evidence>
<reference evidence="4 5" key="1">
    <citation type="journal article" date="2015" name="Stand. Genomic Sci.">
        <title>Genomic Encyclopedia of Bacterial and Archaeal Type Strains, Phase III: the genomes of soil and plant-associated and newly described type strains.</title>
        <authorList>
            <person name="Whitman W.B."/>
            <person name="Woyke T."/>
            <person name="Klenk H.P."/>
            <person name="Zhou Y."/>
            <person name="Lilburn T.G."/>
            <person name="Beck B.J."/>
            <person name="De Vos P."/>
            <person name="Vandamme P."/>
            <person name="Eisen J.A."/>
            <person name="Garrity G."/>
            <person name="Hugenholtz P."/>
            <person name="Kyrpides N.C."/>
        </authorList>
    </citation>
    <scope>NUCLEOTIDE SEQUENCE [LARGE SCALE GENOMIC DNA]</scope>
    <source>
        <strain evidence="4 5">DSM 64</strain>
    </source>
</reference>
<sequence length="277" mass="28742">MKNTATDPAAAATAPSAPAPQPPLLLERHGAIATLRFNRPEALNAIDVPMANAFLAAVQSIAADPGVRAVVLRGNGRGFMAGGDLATLRADPVQGAIDILTPLNQALLLLAQMNAPVIAQVHGAAAGAGLSLVLMADYVIAAEGTRFNLAYINLGTSCDVGASWALPRIVGVRQALEIALLGEAFTADDALRLGLVNRVVPGAELDSATTALAQRLASGPTLAYGAMKRLMRASMDHTLPEQLAAEKDAFVHCAGTEDFRAGVEAFHQRQSPQFVGR</sequence>
<comment type="caution">
    <text evidence="4">The sequence shown here is derived from an EMBL/GenBank/DDBJ whole genome shotgun (WGS) entry which is preliminary data.</text>
</comment>
<dbReference type="InterPro" id="IPR018376">
    <property type="entry name" value="Enoyl-CoA_hyd/isom_CS"/>
</dbReference>
<dbReference type="GO" id="GO:0003824">
    <property type="term" value="F:catalytic activity"/>
    <property type="evidence" value="ECO:0007669"/>
    <property type="project" value="InterPro"/>
</dbReference>
<comment type="similarity">
    <text evidence="1 2">Belongs to the enoyl-CoA hydratase/isomerase family.</text>
</comment>
<evidence type="ECO:0000256" key="2">
    <source>
        <dbReference type="RuleBase" id="RU003707"/>
    </source>
</evidence>
<evidence type="ECO:0000256" key="3">
    <source>
        <dbReference type="SAM" id="MobiDB-lite"/>
    </source>
</evidence>
<protein>
    <submittedName>
        <fullName evidence="4">Enoyl-CoA hydratase</fullName>
    </submittedName>
</protein>
<dbReference type="InterPro" id="IPR014748">
    <property type="entry name" value="Enoyl-CoA_hydra_C"/>
</dbReference>
<accession>A0A561XU51</accession>
<dbReference type="EMBL" id="VJWE01000011">
    <property type="protein sequence ID" value="TWG39629.1"/>
    <property type="molecule type" value="Genomic_DNA"/>
</dbReference>
<dbReference type="InterPro" id="IPR029045">
    <property type="entry name" value="ClpP/crotonase-like_dom_sf"/>
</dbReference>
<dbReference type="Pfam" id="PF00378">
    <property type="entry name" value="ECH_1"/>
    <property type="match status" value="1"/>
</dbReference>
<dbReference type="CDD" id="cd06558">
    <property type="entry name" value="crotonase-like"/>
    <property type="match status" value="1"/>
</dbReference>
<gene>
    <name evidence="4" type="ORF">ATF69_1501</name>
</gene>
<feature type="compositionally biased region" description="Low complexity" evidence="3">
    <location>
        <begin position="1"/>
        <end position="16"/>
    </location>
</feature>
<dbReference type="PANTHER" id="PTHR43459:SF1">
    <property type="entry name" value="EG:BACN32G11.4 PROTEIN"/>
    <property type="match status" value="1"/>
</dbReference>
<evidence type="ECO:0000313" key="4">
    <source>
        <dbReference type="EMBL" id="TWG39629.1"/>
    </source>
</evidence>
<dbReference type="PROSITE" id="PS00166">
    <property type="entry name" value="ENOYL_COA_HYDRATASE"/>
    <property type="match status" value="1"/>
</dbReference>
<name>A0A561XU51_ACIDE</name>
<dbReference type="InterPro" id="IPR001753">
    <property type="entry name" value="Enoyl-CoA_hydra/iso"/>
</dbReference>
<dbReference type="PANTHER" id="PTHR43459">
    <property type="entry name" value="ENOYL-COA HYDRATASE"/>
    <property type="match status" value="1"/>
</dbReference>